<feature type="transmembrane region" description="Helical" evidence="2">
    <location>
        <begin position="171"/>
        <end position="195"/>
    </location>
</feature>
<proteinExistence type="predicted"/>
<feature type="transmembrane region" description="Helical" evidence="2">
    <location>
        <begin position="21"/>
        <end position="49"/>
    </location>
</feature>
<keyword evidence="2" id="KW-1133">Transmembrane helix</keyword>
<feature type="transmembrane region" description="Helical" evidence="2">
    <location>
        <begin position="99"/>
        <end position="123"/>
    </location>
</feature>
<evidence type="ECO:0000259" key="3">
    <source>
        <dbReference type="Pfam" id="PF20152"/>
    </source>
</evidence>
<evidence type="ECO:0000313" key="4">
    <source>
        <dbReference type="EMBL" id="THU90980.1"/>
    </source>
</evidence>
<dbReference type="Pfam" id="PF20152">
    <property type="entry name" value="DUF6534"/>
    <property type="match status" value="1"/>
</dbReference>
<feature type="region of interest" description="Disordered" evidence="1">
    <location>
        <begin position="228"/>
        <end position="265"/>
    </location>
</feature>
<dbReference type="InterPro" id="IPR045339">
    <property type="entry name" value="DUF6534"/>
</dbReference>
<dbReference type="PANTHER" id="PTHR40465:SF1">
    <property type="entry name" value="DUF6534 DOMAIN-CONTAINING PROTEIN"/>
    <property type="match status" value="1"/>
</dbReference>
<feature type="transmembrane region" description="Helical" evidence="2">
    <location>
        <begin position="69"/>
        <end position="87"/>
    </location>
</feature>
<accession>A0A4S8LPD2</accession>
<dbReference type="AlphaFoldDB" id="A0A4S8LPD2"/>
<feature type="domain" description="DUF6534" evidence="3">
    <location>
        <begin position="143"/>
        <end position="222"/>
    </location>
</feature>
<evidence type="ECO:0000313" key="5">
    <source>
        <dbReference type="Proteomes" id="UP000297245"/>
    </source>
</evidence>
<evidence type="ECO:0000256" key="2">
    <source>
        <dbReference type="SAM" id="Phobius"/>
    </source>
</evidence>
<name>A0A4S8LPD2_DENBC</name>
<evidence type="ECO:0000256" key="1">
    <source>
        <dbReference type="SAM" id="MobiDB-lite"/>
    </source>
</evidence>
<dbReference type="PANTHER" id="PTHR40465">
    <property type="entry name" value="CHROMOSOME 1, WHOLE GENOME SHOTGUN SEQUENCE"/>
    <property type="match status" value="1"/>
</dbReference>
<keyword evidence="2" id="KW-0812">Transmembrane</keyword>
<reference evidence="4 5" key="1">
    <citation type="journal article" date="2019" name="Nat. Ecol. Evol.">
        <title>Megaphylogeny resolves global patterns of mushroom evolution.</title>
        <authorList>
            <person name="Varga T."/>
            <person name="Krizsan K."/>
            <person name="Foldi C."/>
            <person name="Dima B."/>
            <person name="Sanchez-Garcia M."/>
            <person name="Sanchez-Ramirez S."/>
            <person name="Szollosi G.J."/>
            <person name="Szarkandi J.G."/>
            <person name="Papp V."/>
            <person name="Albert L."/>
            <person name="Andreopoulos W."/>
            <person name="Angelini C."/>
            <person name="Antonin V."/>
            <person name="Barry K.W."/>
            <person name="Bougher N.L."/>
            <person name="Buchanan P."/>
            <person name="Buyck B."/>
            <person name="Bense V."/>
            <person name="Catcheside P."/>
            <person name="Chovatia M."/>
            <person name="Cooper J."/>
            <person name="Damon W."/>
            <person name="Desjardin D."/>
            <person name="Finy P."/>
            <person name="Geml J."/>
            <person name="Haridas S."/>
            <person name="Hughes K."/>
            <person name="Justo A."/>
            <person name="Karasinski D."/>
            <person name="Kautmanova I."/>
            <person name="Kiss B."/>
            <person name="Kocsube S."/>
            <person name="Kotiranta H."/>
            <person name="LaButti K.M."/>
            <person name="Lechner B.E."/>
            <person name="Liimatainen K."/>
            <person name="Lipzen A."/>
            <person name="Lukacs Z."/>
            <person name="Mihaltcheva S."/>
            <person name="Morgado L.N."/>
            <person name="Niskanen T."/>
            <person name="Noordeloos M.E."/>
            <person name="Ohm R.A."/>
            <person name="Ortiz-Santana B."/>
            <person name="Ovrebo C."/>
            <person name="Racz N."/>
            <person name="Riley R."/>
            <person name="Savchenko A."/>
            <person name="Shiryaev A."/>
            <person name="Soop K."/>
            <person name="Spirin V."/>
            <person name="Szebenyi C."/>
            <person name="Tomsovsky M."/>
            <person name="Tulloss R.E."/>
            <person name="Uehling J."/>
            <person name="Grigoriev I.V."/>
            <person name="Vagvolgyi C."/>
            <person name="Papp T."/>
            <person name="Martin F.M."/>
            <person name="Miettinen O."/>
            <person name="Hibbett D.S."/>
            <person name="Nagy L.G."/>
        </authorList>
    </citation>
    <scope>NUCLEOTIDE SEQUENCE [LARGE SCALE GENOMIC DNA]</scope>
    <source>
        <strain evidence="4 5">CBS 962.96</strain>
    </source>
</reference>
<keyword evidence="5" id="KW-1185">Reference proteome</keyword>
<organism evidence="4 5">
    <name type="scientific">Dendrothele bispora (strain CBS 962.96)</name>
    <dbReference type="NCBI Taxonomy" id="1314807"/>
    <lineage>
        <taxon>Eukaryota</taxon>
        <taxon>Fungi</taxon>
        <taxon>Dikarya</taxon>
        <taxon>Basidiomycota</taxon>
        <taxon>Agaricomycotina</taxon>
        <taxon>Agaricomycetes</taxon>
        <taxon>Agaricomycetidae</taxon>
        <taxon>Agaricales</taxon>
        <taxon>Agaricales incertae sedis</taxon>
        <taxon>Dendrothele</taxon>
    </lineage>
</organism>
<dbReference type="OrthoDB" id="3203775at2759"/>
<gene>
    <name evidence="4" type="ORF">K435DRAFT_245261</name>
</gene>
<feature type="compositionally biased region" description="Polar residues" evidence="1">
    <location>
        <begin position="229"/>
        <end position="244"/>
    </location>
</feature>
<protein>
    <recommendedName>
        <fullName evidence="3">DUF6534 domain-containing protein</fullName>
    </recommendedName>
</protein>
<dbReference type="EMBL" id="ML179319">
    <property type="protein sequence ID" value="THU90980.1"/>
    <property type="molecule type" value="Genomic_DNA"/>
</dbReference>
<feature type="transmembrane region" description="Helical" evidence="2">
    <location>
        <begin position="135"/>
        <end position="159"/>
    </location>
</feature>
<feature type="transmembrane region" description="Helical" evidence="2">
    <location>
        <begin position="201"/>
        <end position="221"/>
    </location>
</feature>
<sequence>MLYMLEIIQIYKYFTRHWSDYPVFRIVVMIVFLVDTLCTMAECATFYIYSVVYWGEPQFLERILWPSPVFIITTTITATIVQVFMLYQHWELTKQKYVSIAIIPLILLSLAGALMLAASAIIFPQNFEQDQKALASFLWLVSSAVTDLAIMAALFIGHISTDKHKRHTRRIAILALKTGSITAMTAIATLISYNVRPRTNISAVFSFSIGRLYALTLLYNLNFPRGHTRQQSPTHNVETLNLSDRSTRTDDTVPSPPPSRIEPEGTKISTWTSISTQLYSESTGSDEWGIRVPTTKSTVLIEDRHSTRSAETREPAP</sequence>
<dbReference type="Proteomes" id="UP000297245">
    <property type="component" value="Unassembled WGS sequence"/>
</dbReference>
<keyword evidence="2" id="KW-0472">Membrane</keyword>